<name>A0A8J6MXM2_9DELT</name>
<keyword evidence="1" id="KW-0812">Transmembrane</keyword>
<evidence type="ECO:0000313" key="3">
    <source>
        <dbReference type="Proteomes" id="UP000650524"/>
    </source>
</evidence>
<dbReference type="EMBL" id="JACNJD010000158">
    <property type="protein sequence ID" value="MBC8176734.1"/>
    <property type="molecule type" value="Genomic_DNA"/>
</dbReference>
<accession>A0A8J6MXM2</accession>
<sequence length="197" mass="22527">MMSWIEEHWPKSTIFLAVYSTILIFLFVLEIDFALFLIWIQLPVYWLHQFEEYVFPGGFLETFNKKVLGSNENEWPISKRAALWINIPIIFIAFPLSAILAGTVDISIGIWTAYFSILNAASHAGMFVIKWKYNPGFFISAFLNIPVGVFTVWYFYSNNVISTFGHLIGILVAVAVQGSLMVWGLKFMRTKVNPLVA</sequence>
<protein>
    <submittedName>
        <fullName evidence="2">HXXEE domain-containing protein</fullName>
    </submittedName>
</protein>
<evidence type="ECO:0000256" key="1">
    <source>
        <dbReference type="SAM" id="Phobius"/>
    </source>
</evidence>
<keyword evidence="1" id="KW-1133">Transmembrane helix</keyword>
<dbReference type="Proteomes" id="UP000650524">
    <property type="component" value="Unassembled WGS sequence"/>
</dbReference>
<reference evidence="2 3" key="1">
    <citation type="submission" date="2020-08" db="EMBL/GenBank/DDBJ databases">
        <title>Bridging the membrane lipid divide: bacteria of the FCB group superphylum have the potential to synthesize archaeal ether lipids.</title>
        <authorList>
            <person name="Villanueva L."/>
            <person name="Von Meijenfeldt F.A.B."/>
            <person name="Westbye A.B."/>
            <person name="Yadav S."/>
            <person name="Hopmans E.C."/>
            <person name="Dutilh B.E."/>
            <person name="Sinninghe Damste J.S."/>
        </authorList>
    </citation>
    <scope>NUCLEOTIDE SEQUENCE [LARGE SCALE GENOMIC DNA]</scope>
    <source>
        <strain evidence="2">NIOZ-UU27</strain>
    </source>
</reference>
<feature type="transmembrane region" description="Helical" evidence="1">
    <location>
        <begin position="108"/>
        <end position="129"/>
    </location>
</feature>
<gene>
    <name evidence="2" type="ORF">H8E19_04965</name>
</gene>
<evidence type="ECO:0000313" key="2">
    <source>
        <dbReference type="EMBL" id="MBC8176734.1"/>
    </source>
</evidence>
<organism evidence="2 3">
    <name type="scientific">Candidatus Desulfacyla euxinica</name>
    <dbReference type="NCBI Taxonomy" id="2841693"/>
    <lineage>
        <taxon>Bacteria</taxon>
        <taxon>Deltaproteobacteria</taxon>
        <taxon>Candidatus Desulfacyla</taxon>
    </lineage>
</organism>
<keyword evidence="1" id="KW-0472">Membrane</keyword>
<feature type="transmembrane region" description="Helical" evidence="1">
    <location>
        <begin position="12"/>
        <end position="40"/>
    </location>
</feature>
<dbReference type="AlphaFoldDB" id="A0A8J6MXM2"/>
<feature type="transmembrane region" description="Helical" evidence="1">
    <location>
        <begin position="81"/>
        <end position="102"/>
    </location>
</feature>
<dbReference type="Pfam" id="PF13787">
    <property type="entry name" value="HXXEE"/>
    <property type="match status" value="1"/>
</dbReference>
<dbReference type="InterPro" id="IPR025671">
    <property type="entry name" value="HXXEE"/>
</dbReference>
<comment type="caution">
    <text evidence="2">The sequence shown here is derived from an EMBL/GenBank/DDBJ whole genome shotgun (WGS) entry which is preliminary data.</text>
</comment>
<feature type="transmembrane region" description="Helical" evidence="1">
    <location>
        <begin position="162"/>
        <end position="185"/>
    </location>
</feature>
<proteinExistence type="predicted"/>
<feature type="transmembrane region" description="Helical" evidence="1">
    <location>
        <begin position="136"/>
        <end position="156"/>
    </location>
</feature>